<evidence type="ECO:0000256" key="1">
    <source>
        <dbReference type="SAM" id="MobiDB-lite"/>
    </source>
</evidence>
<evidence type="ECO:0000313" key="3">
    <source>
        <dbReference type="EnsemblMetazoa" id="ASIC020858-PA"/>
    </source>
</evidence>
<keyword evidence="4" id="KW-1185">Reference proteome</keyword>
<dbReference type="VEuPathDB" id="VectorBase:ASIC020858"/>
<dbReference type="AlphaFoldDB" id="A0A084WQW5"/>
<gene>
    <name evidence="2" type="ORF">ZHAS_00020858</name>
</gene>
<sequence>MLASGGFRSDKAHMPISEQRTLSNRGSRTKTYDGDANGREGMQSPGTHIRVKTRAIEYRTRIATLLLSSHQSIFNSFPIHPRCSLTIKRASTRCSYS</sequence>
<proteinExistence type="predicted"/>
<dbReference type="EMBL" id="KE525400">
    <property type="protein sequence ID" value="KFB52609.1"/>
    <property type="molecule type" value="Genomic_DNA"/>
</dbReference>
<dbReference type="Proteomes" id="UP000030765">
    <property type="component" value="Unassembled WGS sequence"/>
</dbReference>
<dbReference type="EnsemblMetazoa" id="ASIC020858-RA">
    <property type="protein sequence ID" value="ASIC020858-PA"/>
    <property type="gene ID" value="ASIC020858"/>
</dbReference>
<feature type="region of interest" description="Disordered" evidence="1">
    <location>
        <begin position="1"/>
        <end position="47"/>
    </location>
</feature>
<evidence type="ECO:0000313" key="4">
    <source>
        <dbReference type="Proteomes" id="UP000030765"/>
    </source>
</evidence>
<evidence type="ECO:0000313" key="2">
    <source>
        <dbReference type="EMBL" id="KFB52609.1"/>
    </source>
</evidence>
<organism evidence="2">
    <name type="scientific">Anopheles sinensis</name>
    <name type="common">Mosquito</name>
    <dbReference type="NCBI Taxonomy" id="74873"/>
    <lineage>
        <taxon>Eukaryota</taxon>
        <taxon>Metazoa</taxon>
        <taxon>Ecdysozoa</taxon>
        <taxon>Arthropoda</taxon>
        <taxon>Hexapoda</taxon>
        <taxon>Insecta</taxon>
        <taxon>Pterygota</taxon>
        <taxon>Neoptera</taxon>
        <taxon>Endopterygota</taxon>
        <taxon>Diptera</taxon>
        <taxon>Nematocera</taxon>
        <taxon>Culicoidea</taxon>
        <taxon>Culicidae</taxon>
        <taxon>Anophelinae</taxon>
        <taxon>Anopheles</taxon>
    </lineage>
</organism>
<protein>
    <submittedName>
        <fullName evidence="2 3">Uncharacterized protein</fullName>
    </submittedName>
</protein>
<dbReference type="EMBL" id="ATLV01025788">
    <property type="status" value="NOT_ANNOTATED_CDS"/>
    <property type="molecule type" value="Genomic_DNA"/>
</dbReference>
<reference evidence="3" key="2">
    <citation type="submission" date="2020-05" db="UniProtKB">
        <authorList>
            <consortium name="EnsemblMetazoa"/>
        </authorList>
    </citation>
    <scope>IDENTIFICATION</scope>
</reference>
<name>A0A084WQW5_ANOSI</name>
<reference evidence="2 4" key="1">
    <citation type="journal article" date="2014" name="BMC Genomics">
        <title>Genome sequence of Anopheles sinensis provides insight into genetics basis of mosquito competence for malaria parasites.</title>
        <authorList>
            <person name="Zhou D."/>
            <person name="Zhang D."/>
            <person name="Ding G."/>
            <person name="Shi L."/>
            <person name="Hou Q."/>
            <person name="Ye Y."/>
            <person name="Xu Y."/>
            <person name="Zhou H."/>
            <person name="Xiong C."/>
            <person name="Li S."/>
            <person name="Yu J."/>
            <person name="Hong S."/>
            <person name="Yu X."/>
            <person name="Zou P."/>
            <person name="Chen C."/>
            <person name="Chang X."/>
            <person name="Wang W."/>
            <person name="Lv Y."/>
            <person name="Sun Y."/>
            <person name="Ma L."/>
            <person name="Shen B."/>
            <person name="Zhu C."/>
        </authorList>
    </citation>
    <scope>NUCLEOTIDE SEQUENCE [LARGE SCALE GENOMIC DNA]</scope>
</reference>
<accession>A0A084WQW5</accession>